<evidence type="ECO:0000313" key="1">
    <source>
        <dbReference type="EMBL" id="KAA6117911.1"/>
    </source>
</evidence>
<dbReference type="AlphaFoldDB" id="A0AB34CDS8"/>
<dbReference type="EMBL" id="VWVM01000039">
    <property type="protein sequence ID" value="KAA6117911.1"/>
    <property type="molecule type" value="Genomic_DNA"/>
</dbReference>
<sequence length="60" mass="6584">MKWLTVTACLGVLTACSSCPVEKSSADRYCHLQGGTLSYKKRLFGKTGYCTLPDGTRIEH</sequence>
<evidence type="ECO:0000313" key="2">
    <source>
        <dbReference type="Proteomes" id="UP000324255"/>
    </source>
</evidence>
<organism evidence="1 2">
    <name type="scientific">Candidatus Pantoea gossypiicola</name>
    <dbReference type="NCBI Taxonomy" id="2608008"/>
    <lineage>
        <taxon>Bacteria</taxon>
        <taxon>Pseudomonadati</taxon>
        <taxon>Pseudomonadota</taxon>
        <taxon>Gammaproteobacteria</taxon>
        <taxon>Enterobacterales</taxon>
        <taxon>Erwiniaceae</taxon>
        <taxon>Pantoea</taxon>
    </lineage>
</organism>
<dbReference type="InterPro" id="IPR005590">
    <property type="entry name" value="DUF333"/>
</dbReference>
<dbReference type="Proteomes" id="UP000324255">
    <property type="component" value="Unassembled WGS sequence"/>
</dbReference>
<dbReference type="PROSITE" id="PS51257">
    <property type="entry name" value="PROKAR_LIPOPROTEIN"/>
    <property type="match status" value="1"/>
</dbReference>
<gene>
    <name evidence="1" type="ORF">F3I20_23490</name>
</gene>
<comment type="caution">
    <text evidence="1">The sequence shown here is derived from an EMBL/GenBank/DDBJ whole genome shotgun (WGS) entry which is preliminary data.</text>
</comment>
<reference evidence="1 2" key="1">
    <citation type="submission" date="2019-09" db="EMBL/GenBank/DDBJ databases">
        <title>Genomic diversity of phyloplane-associated Pantoea species in Pakistan cotton crop.</title>
        <authorList>
            <person name="Tufail M.R."/>
            <person name="Cook D.R."/>
        </authorList>
    </citation>
    <scope>NUCLEOTIDE SEQUENCE [LARGE SCALE GENOMIC DNA]</scope>
    <source>
        <strain evidence="1 2">B_8</strain>
    </source>
</reference>
<dbReference type="RefSeq" id="WP_150015942.1">
    <property type="nucleotide sequence ID" value="NZ_VWVM01000039.1"/>
</dbReference>
<proteinExistence type="predicted"/>
<protein>
    <submittedName>
        <fullName evidence="1">DUF333 domain-containing protein</fullName>
    </submittedName>
</protein>
<accession>A0AB34CDS8</accession>
<name>A0AB34CDS8_9GAMM</name>
<keyword evidence="2" id="KW-1185">Reference proteome</keyword>
<dbReference type="Pfam" id="PF03891">
    <property type="entry name" value="DUF333"/>
    <property type="match status" value="1"/>
</dbReference>